<dbReference type="PROSITE" id="PS50076">
    <property type="entry name" value="DNAJ_2"/>
    <property type="match status" value="1"/>
</dbReference>
<protein>
    <submittedName>
        <fullName evidence="2">DnaJ domain-containing protein</fullName>
    </submittedName>
</protein>
<dbReference type="AlphaFoldDB" id="A0A9D6V3Q1"/>
<name>A0A9D6V3Q1_9BACT</name>
<evidence type="ECO:0000313" key="3">
    <source>
        <dbReference type="Proteomes" id="UP000807825"/>
    </source>
</evidence>
<dbReference type="Pfam" id="PF00226">
    <property type="entry name" value="DnaJ"/>
    <property type="match status" value="1"/>
</dbReference>
<dbReference type="SUPFAM" id="SSF46565">
    <property type="entry name" value="Chaperone J-domain"/>
    <property type="match status" value="1"/>
</dbReference>
<sequence>VFRQIERELSDCVLVHHRENGVWIVNVDPEKCLGMDWHGEVKGGYRQCAKWPQFPDSRCYEHSEWESPEMVAFKRNIDCLVSPCEPSAFLLGQLTLTVVEEMIDRLHKIAPVTLKDDSNRRRFQTMLKSALAFLRWKDLIRRRRAEQRIPPEFFNRHRTASSRPMEFSLKNHFIILEVPPTSTKEEVLKAWRRLARRHHPDAEEGDEEKMKQLNDAKDRIFRIKRWN</sequence>
<dbReference type="EMBL" id="JACRDE010000220">
    <property type="protein sequence ID" value="MBI5249446.1"/>
    <property type="molecule type" value="Genomic_DNA"/>
</dbReference>
<evidence type="ECO:0000259" key="1">
    <source>
        <dbReference type="PROSITE" id="PS50076"/>
    </source>
</evidence>
<feature type="non-terminal residue" evidence="2">
    <location>
        <position position="1"/>
    </location>
</feature>
<dbReference type="CDD" id="cd06257">
    <property type="entry name" value="DnaJ"/>
    <property type="match status" value="1"/>
</dbReference>
<accession>A0A9D6V3Q1</accession>
<dbReference type="InterPro" id="IPR001623">
    <property type="entry name" value="DnaJ_domain"/>
</dbReference>
<proteinExistence type="predicted"/>
<reference evidence="2" key="1">
    <citation type="submission" date="2020-07" db="EMBL/GenBank/DDBJ databases">
        <title>Huge and variable diversity of episymbiotic CPR bacteria and DPANN archaea in groundwater ecosystems.</title>
        <authorList>
            <person name="He C.Y."/>
            <person name="Keren R."/>
            <person name="Whittaker M."/>
            <person name="Farag I.F."/>
            <person name="Doudna J."/>
            <person name="Cate J.H.D."/>
            <person name="Banfield J.F."/>
        </authorList>
    </citation>
    <scope>NUCLEOTIDE SEQUENCE</scope>
    <source>
        <strain evidence="2">NC_groundwater_1664_Pr3_B-0.1um_52_9</strain>
    </source>
</reference>
<feature type="domain" description="J" evidence="1">
    <location>
        <begin position="171"/>
        <end position="225"/>
    </location>
</feature>
<dbReference type="Gene3D" id="1.10.287.110">
    <property type="entry name" value="DnaJ domain"/>
    <property type="match status" value="1"/>
</dbReference>
<dbReference type="Proteomes" id="UP000807825">
    <property type="component" value="Unassembled WGS sequence"/>
</dbReference>
<organism evidence="2 3">
    <name type="scientific">Desulfomonile tiedjei</name>
    <dbReference type="NCBI Taxonomy" id="2358"/>
    <lineage>
        <taxon>Bacteria</taxon>
        <taxon>Pseudomonadati</taxon>
        <taxon>Thermodesulfobacteriota</taxon>
        <taxon>Desulfomonilia</taxon>
        <taxon>Desulfomonilales</taxon>
        <taxon>Desulfomonilaceae</taxon>
        <taxon>Desulfomonile</taxon>
    </lineage>
</organism>
<evidence type="ECO:0000313" key="2">
    <source>
        <dbReference type="EMBL" id="MBI5249446.1"/>
    </source>
</evidence>
<comment type="caution">
    <text evidence="2">The sequence shown here is derived from an EMBL/GenBank/DDBJ whole genome shotgun (WGS) entry which is preliminary data.</text>
</comment>
<dbReference type="SMART" id="SM00271">
    <property type="entry name" value="DnaJ"/>
    <property type="match status" value="1"/>
</dbReference>
<dbReference type="InterPro" id="IPR036869">
    <property type="entry name" value="J_dom_sf"/>
</dbReference>
<gene>
    <name evidence="2" type="ORF">HY912_08120</name>
</gene>